<dbReference type="Proteomes" id="UP001190700">
    <property type="component" value="Unassembled WGS sequence"/>
</dbReference>
<evidence type="ECO:0000313" key="2">
    <source>
        <dbReference type="Proteomes" id="UP001190700"/>
    </source>
</evidence>
<sequence>MVVRRRSTPAPRLHFDAPLDDGDDMQAMVALAQVFQDAADCGPAAFAAAIEVHGAPAVLTAGGAAAELDMSAYGFSVPAEGQAGMRDLSARVLVSATSVSFDGASFQHDGAEHAPTAAAAVTVGVQCETALDGLTFGYEGSTGVGTYGVATIAPAPPMERTPWPRTIGCAAPHELAAHELAAQHGAGFQVAAGAFTASHISVPPAEEQHVAQTARRPAVGYGVPPLGFGMPAMRELWQHFPCSAFLLQNSCDFSNFFGSGLCFLSRNYNIFTWY</sequence>
<dbReference type="AlphaFoldDB" id="A0AAE0BTA5"/>
<organism evidence="1 2">
    <name type="scientific">Cymbomonas tetramitiformis</name>
    <dbReference type="NCBI Taxonomy" id="36881"/>
    <lineage>
        <taxon>Eukaryota</taxon>
        <taxon>Viridiplantae</taxon>
        <taxon>Chlorophyta</taxon>
        <taxon>Pyramimonadophyceae</taxon>
        <taxon>Pyramimonadales</taxon>
        <taxon>Pyramimonadaceae</taxon>
        <taxon>Cymbomonas</taxon>
    </lineage>
</organism>
<accession>A0AAE0BTA5</accession>
<evidence type="ECO:0000313" key="1">
    <source>
        <dbReference type="EMBL" id="KAK3242357.1"/>
    </source>
</evidence>
<name>A0AAE0BTA5_9CHLO</name>
<reference evidence="1 2" key="1">
    <citation type="journal article" date="2015" name="Genome Biol. Evol.">
        <title>Comparative Genomics of a Bacterivorous Green Alga Reveals Evolutionary Causalities and Consequences of Phago-Mixotrophic Mode of Nutrition.</title>
        <authorList>
            <person name="Burns J.A."/>
            <person name="Paasch A."/>
            <person name="Narechania A."/>
            <person name="Kim E."/>
        </authorList>
    </citation>
    <scope>NUCLEOTIDE SEQUENCE [LARGE SCALE GENOMIC DNA]</scope>
    <source>
        <strain evidence="1 2">PLY_AMNH</strain>
    </source>
</reference>
<protein>
    <submittedName>
        <fullName evidence="1">Uncharacterized protein</fullName>
    </submittedName>
</protein>
<comment type="caution">
    <text evidence="1">The sequence shown here is derived from an EMBL/GenBank/DDBJ whole genome shotgun (WGS) entry which is preliminary data.</text>
</comment>
<proteinExistence type="predicted"/>
<keyword evidence="2" id="KW-1185">Reference proteome</keyword>
<gene>
    <name evidence="1" type="ORF">CYMTET_47945</name>
</gene>
<dbReference type="EMBL" id="LGRX02033187">
    <property type="protein sequence ID" value="KAK3242357.1"/>
    <property type="molecule type" value="Genomic_DNA"/>
</dbReference>